<feature type="non-terminal residue" evidence="5">
    <location>
        <position position="153"/>
    </location>
</feature>
<dbReference type="PRINTS" id="PR00377">
    <property type="entry name" value="IMPHPHTASES"/>
</dbReference>
<dbReference type="SUPFAM" id="SSF56655">
    <property type="entry name" value="Carbohydrate phosphatase"/>
    <property type="match status" value="1"/>
</dbReference>
<dbReference type="PANTHER" id="PTHR20854">
    <property type="entry name" value="INOSITOL MONOPHOSPHATASE"/>
    <property type="match status" value="1"/>
</dbReference>
<dbReference type="GO" id="GO:0046872">
    <property type="term" value="F:metal ion binding"/>
    <property type="evidence" value="ECO:0007669"/>
    <property type="project" value="UniProtKB-KW"/>
</dbReference>
<gene>
    <name evidence="5" type="ORF">METZ01_LOCUS246702</name>
</gene>
<evidence type="ECO:0000256" key="2">
    <source>
        <dbReference type="ARBA" id="ARBA00022723"/>
    </source>
</evidence>
<dbReference type="FunFam" id="3.30.540.10:FF:000003">
    <property type="entry name" value="Inositol-1-monophosphatase"/>
    <property type="match status" value="1"/>
</dbReference>
<evidence type="ECO:0008006" key="6">
    <source>
        <dbReference type="Google" id="ProtNLM"/>
    </source>
</evidence>
<dbReference type="GO" id="GO:0007165">
    <property type="term" value="P:signal transduction"/>
    <property type="evidence" value="ECO:0007669"/>
    <property type="project" value="TreeGrafter"/>
</dbReference>
<dbReference type="Pfam" id="PF00459">
    <property type="entry name" value="Inositol_P"/>
    <property type="match status" value="1"/>
</dbReference>
<dbReference type="PROSITE" id="PS00629">
    <property type="entry name" value="IMP_1"/>
    <property type="match status" value="1"/>
</dbReference>
<dbReference type="GO" id="GO:0008934">
    <property type="term" value="F:inositol monophosphate 1-phosphatase activity"/>
    <property type="evidence" value="ECO:0007669"/>
    <property type="project" value="TreeGrafter"/>
</dbReference>
<dbReference type="AlphaFoldDB" id="A0A382I2R5"/>
<evidence type="ECO:0000256" key="4">
    <source>
        <dbReference type="ARBA" id="ARBA00022842"/>
    </source>
</evidence>
<evidence type="ECO:0000256" key="1">
    <source>
        <dbReference type="ARBA" id="ARBA00001946"/>
    </source>
</evidence>
<sequence length="153" mass="17281">MSSIDRFTLAQEIVRRAGRFIVTHNVRSGIVKDDDARELVTEADRRTERMIREVVLTAFPEDGFLGEEYGLVPDTTGYTWVVDPIDGTTNFTHHIPEFCVSIAVLYQGMPEIGVVYEPNRDMCYEAALGKGARCNGIRLETRRRPLSPQTLFG</sequence>
<dbReference type="Gene3D" id="3.30.540.10">
    <property type="entry name" value="Fructose-1,6-Bisphosphatase, subunit A, domain 1"/>
    <property type="match status" value="1"/>
</dbReference>
<dbReference type="InterPro" id="IPR000760">
    <property type="entry name" value="Inositol_monophosphatase-like"/>
</dbReference>
<evidence type="ECO:0000256" key="3">
    <source>
        <dbReference type="ARBA" id="ARBA00022801"/>
    </source>
</evidence>
<dbReference type="EMBL" id="UINC01064818">
    <property type="protein sequence ID" value="SVB93848.1"/>
    <property type="molecule type" value="Genomic_DNA"/>
</dbReference>
<protein>
    <recommendedName>
        <fullName evidence="6">Inositol-1-monophosphatase</fullName>
    </recommendedName>
</protein>
<evidence type="ECO:0000313" key="5">
    <source>
        <dbReference type="EMBL" id="SVB93848.1"/>
    </source>
</evidence>
<keyword evidence="3" id="KW-0378">Hydrolase</keyword>
<dbReference type="GO" id="GO:0006020">
    <property type="term" value="P:inositol metabolic process"/>
    <property type="evidence" value="ECO:0007669"/>
    <property type="project" value="TreeGrafter"/>
</dbReference>
<accession>A0A382I2R5</accession>
<keyword evidence="2" id="KW-0479">Metal-binding</keyword>
<organism evidence="5">
    <name type="scientific">marine metagenome</name>
    <dbReference type="NCBI Taxonomy" id="408172"/>
    <lineage>
        <taxon>unclassified sequences</taxon>
        <taxon>metagenomes</taxon>
        <taxon>ecological metagenomes</taxon>
    </lineage>
</organism>
<keyword evidence="4" id="KW-0460">Magnesium</keyword>
<comment type="cofactor">
    <cofactor evidence="1">
        <name>Mg(2+)</name>
        <dbReference type="ChEBI" id="CHEBI:18420"/>
    </cofactor>
</comment>
<name>A0A382I2R5_9ZZZZ</name>
<reference evidence="5" key="1">
    <citation type="submission" date="2018-05" db="EMBL/GenBank/DDBJ databases">
        <authorList>
            <person name="Lanie J.A."/>
            <person name="Ng W.-L."/>
            <person name="Kazmierczak K.M."/>
            <person name="Andrzejewski T.M."/>
            <person name="Davidsen T.M."/>
            <person name="Wayne K.J."/>
            <person name="Tettelin H."/>
            <person name="Glass J.I."/>
            <person name="Rusch D."/>
            <person name="Podicherti R."/>
            <person name="Tsui H.-C.T."/>
            <person name="Winkler M.E."/>
        </authorList>
    </citation>
    <scope>NUCLEOTIDE SEQUENCE</scope>
</reference>
<proteinExistence type="predicted"/>
<dbReference type="InterPro" id="IPR020583">
    <property type="entry name" value="Inositol_monoP_metal-BS"/>
</dbReference>
<dbReference type="PANTHER" id="PTHR20854:SF4">
    <property type="entry name" value="INOSITOL-1-MONOPHOSPHATASE-RELATED"/>
    <property type="match status" value="1"/>
</dbReference>